<dbReference type="InParanoid" id="A0A0C2SSS7"/>
<protein>
    <submittedName>
        <fullName evidence="1">Uncharacterized protein</fullName>
    </submittedName>
</protein>
<dbReference type="Proteomes" id="UP000054549">
    <property type="component" value="Unassembled WGS sequence"/>
</dbReference>
<proteinExistence type="predicted"/>
<evidence type="ECO:0000313" key="2">
    <source>
        <dbReference type="Proteomes" id="UP000054549"/>
    </source>
</evidence>
<organism evidence="1 2">
    <name type="scientific">Amanita muscaria (strain Koide BX008)</name>
    <dbReference type="NCBI Taxonomy" id="946122"/>
    <lineage>
        <taxon>Eukaryota</taxon>
        <taxon>Fungi</taxon>
        <taxon>Dikarya</taxon>
        <taxon>Basidiomycota</taxon>
        <taxon>Agaricomycotina</taxon>
        <taxon>Agaricomycetes</taxon>
        <taxon>Agaricomycetidae</taxon>
        <taxon>Agaricales</taxon>
        <taxon>Pluteineae</taxon>
        <taxon>Amanitaceae</taxon>
        <taxon>Amanita</taxon>
    </lineage>
</organism>
<reference evidence="1 2" key="1">
    <citation type="submission" date="2014-04" db="EMBL/GenBank/DDBJ databases">
        <title>Evolutionary Origins and Diversification of the Mycorrhizal Mutualists.</title>
        <authorList>
            <consortium name="DOE Joint Genome Institute"/>
            <consortium name="Mycorrhizal Genomics Consortium"/>
            <person name="Kohler A."/>
            <person name="Kuo A."/>
            <person name="Nagy L.G."/>
            <person name="Floudas D."/>
            <person name="Copeland A."/>
            <person name="Barry K.W."/>
            <person name="Cichocki N."/>
            <person name="Veneault-Fourrey C."/>
            <person name="LaButti K."/>
            <person name="Lindquist E.A."/>
            <person name="Lipzen A."/>
            <person name="Lundell T."/>
            <person name="Morin E."/>
            <person name="Murat C."/>
            <person name="Riley R."/>
            <person name="Ohm R."/>
            <person name="Sun H."/>
            <person name="Tunlid A."/>
            <person name="Henrissat B."/>
            <person name="Grigoriev I.V."/>
            <person name="Hibbett D.S."/>
            <person name="Martin F."/>
        </authorList>
    </citation>
    <scope>NUCLEOTIDE SEQUENCE [LARGE SCALE GENOMIC DNA]</scope>
    <source>
        <strain evidence="1 2">Koide BX008</strain>
    </source>
</reference>
<dbReference type="EMBL" id="KN818385">
    <property type="protein sequence ID" value="KIL57049.1"/>
    <property type="molecule type" value="Genomic_DNA"/>
</dbReference>
<name>A0A0C2SSS7_AMAMK</name>
<accession>A0A0C2SSS7</accession>
<dbReference type="AlphaFoldDB" id="A0A0C2SSS7"/>
<gene>
    <name evidence="1" type="ORF">M378DRAFT_181767</name>
</gene>
<dbReference type="OrthoDB" id="10464607at2759"/>
<sequence length="220" mass="24878">MDTVHDSITEVAELISNPLQKAIYGLDFRRGPGDVDGLSLFIAEDLHRPVKFDIFGEVKNVGLNEHGPLLTLGRPAGSSARTNLYWRQQISALERVELEDMDIDQGLRRNPHIQRWIVNEGGGEDRILMNAFMDTTAVDIVDQWLQTVQIVPESDDAREEAIVVGPGNLVRCRVVLGTHQNLRGSIYFRHYLIFALSIDKVQGRVCNEDSVNQWRLIGYE</sequence>
<dbReference type="HOGENOM" id="CLU_1255679_0_0_1"/>
<keyword evidence="2" id="KW-1185">Reference proteome</keyword>
<evidence type="ECO:0000313" key="1">
    <source>
        <dbReference type="EMBL" id="KIL57049.1"/>
    </source>
</evidence>